<name>X1SYU0_9ZZZZ</name>
<reference evidence="3" key="1">
    <citation type="journal article" date="2014" name="Front. Microbiol.">
        <title>High frequency of phylogenetically diverse reductive dehalogenase-homologous genes in deep subseafloor sedimentary metagenomes.</title>
        <authorList>
            <person name="Kawai M."/>
            <person name="Futagami T."/>
            <person name="Toyoda A."/>
            <person name="Takaki Y."/>
            <person name="Nishi S."/>
            <person name="Hori S."/>
            <person name="Arai W."/>
            <person name="Tsubouchi T."/>
            <person name="Morono Y."/>
            <person name="Uchiyama I."/>
            <person name="Ito T."/>
            <person name="Fujiyama A."/>
            <person name="Inagaki F."/>
            <person name="Takami H."/>
        </authorList>
    </citation>
    <scope>NUCLEOTIDE SEQUENCE</scope>
    <source>
        <strain evidence="3">Expedition CK06-06</strain>
    </source>
</reference>
<dbReference type="SUPFAM" id="SSF48013">
    <property type="entry name" value="NusB-like"/>
    <property type="match status" value="1"/>
</dbReference>
<gene>
    <name evidence="3" type="ORF">S12H4_29526</name>
</gene>
<feature type="domain" description="NusB/RsmB/TIM44" evidence="2">
    <location>
        <begin position="5"/>
        <end position="68"/>
    </location>
</feature>
<dbReference type="InterPro" id="IPR035926">
    <property type="entry name" value="NusB-like_sf"/>
</dbReference>
<keyword evidence="1" id="KW-0694">RNA-binding</keyword>
<dbReference type="EMBL" id="BARW01017037">
    <property type="protein sequence ID" value="GAI98103.1"/>
    <property type="molecule type" value="Genomic_DNA"/>
</dbReference>
<evidence type="ECO:0000256" key="1">
    <source>
        <dbReference type="ARBA" id="ARBA00022884"/>
    </source>
</evidence>
<evidence type="ECO:0000259" key="2">
    <source>
        <dbReference type="Pfam" id="PF01029"/>
    </source>
</evidence>
<accession>X1SYU0</accession>
<sequence>MGRRRKAREDTLRILFRLEFENKQIEKTLDQYWKSKKASEEIKEYSTWLVNGIISDQAKIDISFNRFLSIGA</sequence>
<dbReference type="GO" id="GO:0003723">
    <property type="term" value="F:RNA binding"/>
    <property type="evidence" value="ECO:0007669"/>
    <property type="project" value="UniProtKB-KW"/>
</dbReference>
<proteinExistence type="predicted"/>
<dbReference type="Pfam" id="PF01029">
    <property type="entry name" value="NusB"/>
    <property type="match status" value="1"/>
</dbReference>
<organism evidence="3">
    <name type="scientific">marine sediment metagenome</name>
    <dbReference type="NCBI Taxonomy" id="412755"/>
    <lineage>
        <taxon>unclassified sequences</taxon>
        <taxon>metagenomes</taxon>
        <taxon>ecological metagenomes</taxon>
    </lineage>
</organism>
<feature type="non-terminal residue" evidence="3">
    <location>
        <position position="72"/>
    </location>
</feature>
<protein>
    <recommendedName>
        <fullName evidence="2">NusB/RsmB/TIM44 domain-containing protein</fullName>
    </recommendedName>
</protein>
<dbReference type="GO" id="GO:0006355">
    <property type="term" value="P:regulation of DNA-templated transcription"/>
    <property type="evidence" value="ECO:0007669"/>
    <property type="project" value="InterPro"/>
</dbReference>
<dbReference type="InterPro" id="IPR006027">
    <property type="entry name" value="NusB_RsmB_TIM44"/>
</dbReference>
<comment type="caution">
    <text evidence="3">The sequence shown here is derived from an EMBL/GenBank/DDBJ whole genome shotgun (WGS) entry which is preliminary data.</text>
</comment>
<dbReference type="AlphaFoldDB" id="X1SYU0"/>
<evidence type="ECO:0000313" key="3">
    <source>
        <dbReference type="EMBL" id="GAI98103.1"/>
    </source>
</evidence>
<dbReference type="Gene3D" id="1.10.940.10">
    <property type="entry name" value="NusB-like"/>
    <property type="match status" value="1"/>
</dbReference>